<feature type="domain" description="STAS" evidence="7">
    <location>
        <begin position="516"/>
        <end position="709"/>
    </location>
</feature>
<sequence length="1479" mass="163675">MMRPGAKQYVVARPLYSEESFAEEHEKIRRHRKNMLDHVKRSFKCDTRRAKNAALSLLPVIGWMKIYRIKEWLFSDIVSGISTGLVAVLQGLAYCLLASLPPWYGLFSAFFPVITYFFLGTSRHISVGPFPVLCLMIGSVVTRLVPDEGPPANITGFEGLTRDEQRVLVASSVSFLAGVMQLGMGMLQVGFVVMYLSDTLISGFATAAAIHILVSQLKFVLGLVVPGISGPLSIIYTLEIIFKKITSSNVCDIVISLVIIVVVFIVKELNERFKSKLPVPIPIEVIMTVIACGVSYEFDFKTRFGVDVVGHIPKGYESPMAPDLQVFQETAVEAFPMAIVGFAVAFSVAKVYSIKHDYTIDGNQELIAFGVSNIFGASFKSFAASTALSRSAVQESTGGKTQVAGLLSAIIVMIVTLAIGFLLEPLPKSVLGAVVIVNLKGMLMQIRDVPYLWRRDKPDCAVWLVTCIASILLGLDLGLAVGLGVELISVVFRVQFPRCSLLANIRGTDIYKDRKDYLNIYEQDGVRIFRIPSPLFFANTEFFRNKLVEALGFNPLQMLKKRNKALRKIRKLLKKGDLQLTSKGFLNTSFGPIRESDDESNMDGLDMPTDFKDLPSRVDWNGELPANISIPRVEIHSLVLDFAAVSFMDISALKGLKTLLKELIRVEIEVYIVACDPYILEKLHNCSFFDDEVQSSMFFLTLHDAMLYIVEKHPEPAEKKLENERIITTVTIHHPSSRRIRDENMVTLRKKYVVARPVFSENSFADSYERIQRKHKTTLDHVKEYLTCDAKRAKKAVLSFLPIIGWIRIYRVREWLFGDVVSGISTGLVAIMQGLAFSLLASLPPSYGLYTAFFPVLTYFFFGTSRHISVGSFPVLSLMVGAVVTRLVPEDGPPANITEFIGLTTDQQRVLVASSVTFLMGIFQLAMGIFQVGFIVVYMSDTLVSGFTTAAAVHILVSQLKFVLGLNVPGISGPLSIIYTLEKIFSQITSTNICDLVMSIAIMVVVFIVKELNERYKAKLPVPIPIEVIMTVIACGVSYGFHFEKRYNVEVVGKMVSGYESPIPPSIGVFQESAIEALPIAIELIAFGVSNIFGASFRSFAASTALSRTAVQESSGGKTQVAGLISAVMAMIVTVALGFLLEPLPRSVLGALVIVNLKGMLMQFREIPYLWRRDKIECMVWTGTCLGATLLGLDIGLAVGLGVELLTVIFRIQFPRCSVLANIPGTDIYRDSKDYPQSVQPKGVKIFRIPSPIFFANTDFFRDKLVEAAGFNPLRVLRKRNKALRKIKQILKKSDLDLAERGVDNFLSPTPDDSNGKTEELDLPKNIKDLPLQINWNTDFPELNIPRVDIHSLILDFSAVSFLDISGLKGLKMAFKEFLQVNVDIYIVSCDAYILEKLHSCMFFDNEIQTSMFFPTLHDATLHILEKDKNNRKGSSQFTDNRVGSGPDLGGAAQASGPGEEDPASLGEVALLEPATNRG</sequence>
<feature type="transmembrane region" description="Helical" evidence="6">
    <location>
        <begin position="191"/>
        <end position="213"/>
    </location>
</feature>
<feature type="transmembrane region" description="Helical" evidence="6">
    <location>
        <begin position="909"/>
        <end position="936"/>
    </location>
</feature>
<feature type="domain" description="STAS" evidence="7">
    <location>
        <begin position="1234"/>
        <end position="1424"/>
    </location>
</feature>
<feature type="transmembrane region" description="Helical" evidence="6">
    <location>
        <begin position="1020"/>
        <end position="1041"/>
    </location>
</feature>
<feature type="transmembrane region" description="Helical" evidence="6">
    <location>
        <begin position="943"/>
        <end position="964"/>
    </location>
</feature>
<evidence type="ECO:0000256" key="6">
    <source>
        <dbReference type="SAM" id="Phobius"/>
    </source>
</evidence>
<feature type="transmembrane region" description="Helical" evidence="6">
    <location>
        <begin position="366"/>
        <end position="383"/>
    </location>
</feature>
<comment type="subcellular location">
    <subcellularLocation>
        <location evidence="1">Membrane</location>
        <topology evidence="1">Multi-pass membrane protein</topology>
    </subcellularLocation>
</comment>
<evidence type="ECO:0000313" key="8">
    <source>
        <dbReference type="EMBL" id="CAG5927252.1"/>
    </source>
</evidence>
<dbReference type="InterPro" id="IPR002645">
    <property type="entry name" value="STAS_dom"/>
</dbReference>
<keyword evidence="2 6" id="KW-0812">Transmembrane</keyword>
<proteinExistence type="predicted"/>
<feature type="transmembrane region" description="Helical" evidence="6">
    <location>
        <begin position="1121"/>
        <end position="1141"/>
    </location>
</feature>
<feature type="transmembrane region" description="Helical" evidence="6">
    <location>
        <begin position="430"/>
        <end position="446"/>
    </location>
</feature>
<evidence type="ECO:0000256" key="3">
    <source>
        <dbReference type="ARBA" id="ARBA00022989"/>
    </source>
</evidence>
<feature type="transmembrane region" description="Helical" evidence="6">
    <location>
        <begin position="403"/>
        <end position="423"/>
    </location>
</feature>
<dbReference type="SUPFAM" id="SSF52091">
    <property type="entry name" value="SpoIIaa-like"/>
    <property type="match status" value="2"/>
</dbReference>
<comment type="caution">
    <text evidence="8">The sequence shown here is derived from an EMBL/GenBank/DDBJ whole genome shotgun (WGS) entry which is preliminary data.</text>
</comment>
<feature type="transmembrane region" description="Helical" evidence="6">
    <location>
        <begin position="219"/>
        <end position="238"/>
    </location>
</feature>
<dbReference type="InterPro" id="IPR036513">
    <property type="entry name" value="STAS_dom_sf"/>
</dbReference>
<dbReference type="InterPro" id="IPR011547">
    <property type="entry name" value="SLC26A/SulP_dom"/>
</dbReference>
<dbReference type="Proteomes" id="UP000677803">
    <property type="component" value="Unassembled WGS sequence"/>
</dbReference>
<keyword evidence="3 6" id="KW-1133">Transmembrane helix</keyword>
<dbReference type="PROSITE" id="PS50801">
    <property type="entry name" value="STAS"/>
    <property type="match status" value="2"/>
</dbReference>
<dbReference type="EMBL" id="CAJRST010011113">
    <property type="protein sequence ID" value="CAG5927252.1"/>
    <property type="molecule type" value="Genomic_DNA"/>
</dbReference>
<feature type="compositionally biased region" description="Polar residues" evidence="5">
    <location>
        <begin position="1433"/>
        <end position="1442"/>
    </location>
</feature>
<dbReference type="OrthoDB" id="288203at2759"/>
<feature type="transmembrane region" description="Helical" evidence="6">
    <location>
        <begin position="461"/>
        <end position="488"/>
    </location>
</feature>
<reference evidence="8" key="1">
    <citation type="submission" date="2021-05" db="EMBL/GenBank/DDBJ databases">
        <authorList>
            <person name="Tigano A."/>
        </authorList>
    </citation>
    <scope>NUCLEOTIDE SEQUENCE</scope>
</reference>
<evidence type="ECO:0000256" key="1">
    <source>
        <dbReference type="ARBA" id="ARBA00004141"/>
    </source>
</evidence>
<evidence type="ECO:0000256" key="4">
    <source>
        <dbReference type="ARBA" id="ARBA00023136"/>
    </source>
</evidence>
<dbReference type="Pfam" id="PF00916">
    <property type="entry name" value="Sulfate_transp"/>
    <property type="match status" value="3"/>
</dbReference>
<name>A0A8S4B850_9TELE</name>
<dbReference type="PROSITE" id="PS01130">
    <property type="entry name" value="SLC26A"/>
    <property type="match status" value="1"/>
</dbReference>
<dbReference type="InterPro" id="IPR001902">
    <property type="entry name" value="SLC26A/SulP_fam"/>
</dbReference>
<feature type="transmembrane region" description="Helical" evidence="6">
    <location>
        <begin position="126"/>
        <end position="145"/>
    </location>
</feature>
<accession>A0A8S4B850</accession>
<feature type="transmembrane region" description="Helical" evidence="6">
    <location>
        <begin position="870"/>
        <end position="889"/>
    </location>
</feature>
<feature type="region of interest" description="Disordered" evidence="5">
    <location>
        <begin position="1431"/>
        <end position="1479"/>
    </location>
</feature>
<dbReference type="InterPro" id="IPR018045">
    <property type="entry name" value="S04_transporter_CS"/>
</dbReference>
<feature type="transmembrane region" description="Helical" evidence="6">
    <location>
        <begin position="984"/>
        <end position="1008"/>
    </location>
</feature>
<feature type="transmembrane region" description="Helical" evidence="6">
    <location>
        <begin position="816"/>
        <end position="841"/>
    </location>
</feature>
<keyword evidence="9" id="KW-1185">Reference proteome</keyword>
<organism evidence="8 9">
    <name type="scientific">Menidia menidia</name>
    <name type="common">Atlantic silverside</name>
    <dbReference type="NCBI Taxonomy" id="238744"/>
    <lineage>
        <taxon>Eukaryota</taxon>
        <taxon>Metazoa</taxon>
        <taxon>Chordata</taxon>
        <taxon>Craniata</taxon>
        <taxon>Vertebrata</taxon>
        <taxon>Euteleostomi</taxon>
        <taxon>Actinopterygii</taxon>
        <taxon>Neopterygii</taxon>
        <taxon>Teleostei</taxon>
        <taxon>Neoteleostei</taxon>
        <taxon>Acanthomorphata</taxon>
        <taxon>Ovalentaria</taxon>
        <taxon>Atherinomorphae</taxon>
        <taxon>Atheriniformes</taxon>
        <taxon>Atherinopsidae</taxon>
        <taxon>Menidiinae</taxon>
        <taxon>Menidia</taxon>
    </lineage>
</organism>
<dbReference type="GO" id="GO:0008271">
    <property type="term" value="F:secondary active sulfate transmembrane transporter activity"/>
    <property type="evidence" value="ECO:0007669"/>
    <property type="project" value="InterPro"/>
</dbReference>
<evidence type="ECO:0000313" key="9">
    <source>
        <dbReference type="Proteomes" id="UP000677803"/>
    </source>
</evidence>
<protein>
    <submittedName>
        <fullName evidence="8">(Atlantic silverside) hypothetical protein</fullName>
    </submittedName>
</protein>
<keyword evidence="4 6" id="KW-0472">Membrane</keyword>
<dbReference type="PANTHER" id="PTHR11814">
    <property type="entry name" value="SULFATE TRANSPORTER"/>
    <property type="match status" value="1"/>
</dbReference>
<feature type="transmembrane region" description="Helical" evidence="6">
    <location>
        <begin position="250"/>
        <end position="266"/>
    </location>
</feature>
<dbReference type="Pfam" id="PF01740">
    <property type="entry name" value="STAS"/>
    <property type="match status" value="2"/>
</dbReference>
<feature type="transmembrane region" description="Helical" evidence="6">
    <location>
        <begin position="73"/>
        <end position="94"/>
    </location>
</feature>
<evidence type="ECO:0000256" key="2">
    <source>
        <dbReference type="ARBA" id="ARBA00022692"/>
    </source>
</evidence>
<gene>
    <name evidence="8" type="ORF">MMEN_LOCUS11198</name>
</gene>
<dbReference type="GO" id="GO:0016020">
    <property type="term" value="C:membrane"/>
    <property type="evidence" value="ECO:0007669"/>
    <property type="project" value="UniProtKB-SubCell"/>
</dbReference>
<feature type="transmembrane region" description="Helical" evidence="6">
    <location>
        <begin position="100"/>
        <end position="119"/>
    </location>
</feature>
<dbReference type="NCBIfam" id="TIGR00815">
    <property type="entry name" value="sulP"/>
    <property type="match status" value="1"/>
</dbReference>
<feature type="transmembrane region" description="Helical" evidence="6">
    <location>
        <begin position="847"/>
        <end position="863"/>
    </location>
</feature>
<evidence type="ECO:0000256" key="5">
    <source>
        <dbReference type="SAM" id="MobiDB-lite"/>
    </source>
</evidence>
<feature type="transmembrane region" description="Helical" evidence="6">
    <location>
        <begin position="334"/>
        <end position="354"/>
    </location>
</feature>
<dbReference type="CDD" id="cd07042">
    <property type="entry name" value="STAS_SulP_like_sulfate_transporter"/>
    <property type="match status" value="2"/>
</dbReference>
<evidence type="ECO:0000259" key="7">
    <source>
        <dbReference type="PROSITE" id="PS50801"/>
    </source>
</evidence>
<feature type="transmembrane region" description="Helical" evidence="6">
    <location>
        <begin position="1080"/>
        <end position="1100"/>
    </location>
</feature>
<dbReference type="Gene3D" id="3.30.750.24">
    <property type="entry name" value="STAS domain"/>
    <property type="match status" value="2"/>
</dbReference>